<dbReference type="InterPro" id="IPR050583">
    <property type="entry name" value="Mycobacterial_A85_antigen"/>
</dbReference>
<protein>
    <submittedName>
        <fullName evidence="1">MPT51/MPB51 antigen</fullName>
    </submittedName>
</protein>
<dbReference type="InterPro" id="IPR000801">
    <property type="entry name" value="Esterase-like"/>
</dbReference>
<dbReference type="STRING" id="46506.AA415_00614"/>
<dbReference type="PATRIC" id="fig|46506.5.peg.659"/>
<dbReference type="AlphaFoldDB" id="A0A108TBX4"/>
<dbReference type="GO" id="GO:0016747">
    <property type="term" value="F:acyltransferase activity, transferring groups other than amino-acyl groups"/>
    <property type="evidence" value="ECO:0007669"/>
    <property type="project" value="TreeGrafter"/>
</dbReference>
<dbReference type="PANTHER" id="PTHR48098">
    <property type="entry name" value="ENTEROCHELIN ESTERASE-RELATED"/>
    <property type="match status" value="1"/>
</dbReference>
<evidence type="ECO:0000313" key="2">
    <source>
        <dbReference type="Proteomes" id="UP000056419"/>
    </source>
</evidence>
<dbReference type="Proteomes" id="UP000056419">
    <property type="component" value="Unassembled WGS sequence"/>
</dbReference>
<proteinExistence type="predicted"/>
<dbReference type="Pfam" id="PF00756">
    <property type="entry name" value="Esterase"/>
    <property type="match status" value="1"/>
</dbReference>
<organism evidence="1 2">
    <name type="scientific">Bacteroides stercoris</name>
    <dbReference type="NCBI Taxonomy" id="46506"/>
    <lineage>
        <taxon>Bacteria</taxon>
        <taxon>Pseudomonadati</taxon>
        <taxon>Bacteroidota</taxon>
        <taxon>Bacteroidia</taxon>
        <taxon>Bacteroidales</taxon>
        <taxon>Bacteroidaceae</taxon>
        <taxon>Bacteroides</taxon>
    </lineage>
</organism>
<dbReference type="SUPFAM" id="SSF53474">
    <property type="entry name" value="alpha/beta-Hydrolases"/>
    <property type="match status" value="1"/>
</dbReference>
<evidence type="ECO:0000313" key="1">
    <source>
        <dbReference type="EMBL" id="KWR57158.1"/>
    </source>
</evidence>
<comment type="caution">
    <text evidence="1">The sequence shown here is derived from an EMBL/GenBank/DDBJ whole genome shotgun (WGS) entry which is preliminary data.</text>
</comment>
<dbReference type="EMBL" id="LRGC01000002">
    <property type="protein sequence ID" value="KWR57158.1"/>
    <property type="molecule type" value="Genomic_DNA"/>
</dbReference>
<dbReference type="PANTHER" id="PTHR48098:SF1">
    <property type="entry name" value="DIACYLGLYCEROL ACYLTRANSFERASE_MYCOLYLTRANSFERASE AG85A"/>
    <property type="match status" value="1"/>
</dbReference>
<accession>A0A108TBX4</accession>
<gene>
    <name evidence="1" type="ORF">AA415_00614</name>
</gene>
<dbReference type="Gene3D" id="3.40.50.1820">
    <property type="entry name" value="alpha/beta hydrolase"/>
    <property type="match status" value="1"/>
</dbReference>
<reference evidence="1 2" key="1">
    <citation type="journal article" date="2016" name="BMC Genomics">
        <title>Type VI secretion systems of human gut Bacteroidales segregate into three genetic architectures, two of which are contained on mobile genetic elements.</title>
        <authorList>
            <person name="Coyne M.J."/>
            <person name="Roelofs K.G."/>
            <person name="Comstock L.E."/>
        </authorList>
    </citation>
    <scope>NUCLEOTIDE SEQUENCE [LARGE SCALE GENOMIC DNA]</scope>
    <source>
        <strain evidence="1 2">CL09T03C01</strain>
    </source>
</reference>
<keyword evidence="2" id="KW-1185">Reference proteome</keyword>
<sequence length="292" mass="33010">MFFGYLLLILPFLKKIKQNSMKNKLYLFVFLLQVLALSVHAARVDTVFVKSPSMNREVKVVYILPDKVVAGNPQACPVIYLLHGYGGNARTWIGVKPELPRIADEKGVIFACPDGKNSWYWDSPRNSAYRYETFISSELVKYTDEHYATIPKKGARAISGLSMGGHGALWNAIRHSDIFGAAGSMSGGVDIRPFPDNWEMKKQLGELAANEAVWDSHTVINQVDKLKNGDLALIVDCGESDFFLDVNRNLHKRLLECKIDHDFITRPGGHTGTYWNNSIDYHILFFCKFFSR</sequence>
<dbReference type="InterPro" id="IPR029058">
    <property type="entry name" value="AB_hydrolase_fold"/>
</dbReference>
<name>A0A108TBX4_BACSE</name>